<dbReference type="AlphaFoldDB" id="A0A1H8A1T6"/>
<evidence type="ECO:0000313" key="5">
    <source>
        <dbReference type="EMBL" id="SEM64503.1"/>
    </source>
</evidence>
<comment type="catalytic activity">
    <reaction evidence="1 4">
        <text>(4aS,6R)-4a-hydroxy-L-erythro-5,6,7,8-tetrahydrobiopterin = (6R)-L-erythro-6,7-dihydrobiopterin + H2O</text>
        <dbReference type="Rhea" id="RHEA:11920"/>
        <dbReference type="ChEBI" id="CHEBI:15377"/>
        <dbReference type="ChEBI" id="CHEBI:15642"/>
        <dbReference type="ChEBI" id="CHEBI:43120"/>
        <dbReference type="EC" id="4.2.1.96"/>
    </reaction>
</comment>
<organism evidence="5 6">
    <name type="scientific">Bosea lupini</name>
    <dbReference type="NCBI Taxonomy" id="1036779"/>
    <lineage>
        <taxon>Bacteria</taxon>
        <taxon>Pseudomonadati</taxon>
        <taxon>Pseudomonadota</taxon>
        <taxon>Alphaproteobacteria</taxon>
        <taxon>Hyphomicrobiales</taxon>
        <taxon>Boseaceae</taxon>
        <taxon>Bosea</taxon>
    </lineage>
</organism>
<evidence type="ECO:0000256" key="2">
    <source>
        <dbReference type="ARBA" id="ARBA00006472"/>
    </source>
</evidence>
<dbReference type="InterPro" id="IPR036428">
    <property type="entry name" value="PCD_sf"/>
</dbReference>
<dbReference type="OrthoDB" id="9794987at2"/>
<keyword evidence="6" id="KW-1185">Reference proteome</keyword>
<dbReference type="GO" id="GO:0008124">
    <property type="term" value="F:4-alpha-hydroxytetrahydrobiopterin dehydratase activity"/>
    <property type="evidence" value="ECO:0007669"/>
    <property type="project" value="UniProtKB-UniRule"/>
</dbReference>
<dbReference type="GO" id="GO:0006729">
    <property type="term" value="P:tetrahydrobiopterin biosynthetic process"/>
    <property type="evidence" value="ECO:0007669"/>
    <property type="project" value="InterPro"/>
</dbReference>
<dbReference type="Pfam" id="PF01329">
    <property type="entry name" value="Pterin_4a"/>
    <property type="match status" value="1"/>
</dbReference>
<reference evidence="6" key="1">
    <citation type="submission" date="2016-10" db="EMBL/GenBank/DDBJ databases">
        <authorList>
            <person name="Varghese N."/>
            <person name="Submissions S."/>
        </authorList>
    </citation>
    <scope>NUCLEOTIDE SEQUENCE [LARGE SCALE GENOMIC DNA]</scope>
    <source>
        <strain evidence="6">LMG 26383,CCUG 61248,R- 45681</strain>
    </source>
</reference>
<evidence type="ECO:0000256" key="1">
    <source>
        <dbReference type="ARBA" id="ARBA00001554"/>
    </source>
</evidence>
<dbReference type="InterPro" id="IPR001533">
    <property type="entry name" value="Pterin_deHydtase"/>
</dbReference>
<dbReference type="CDD" id="cd00914">
    <property type="entry name" value="PCD_DCoH_subfamily_b"/>
    <property type="match status" value="1"/>
</dbReference>
<dbReference type="EMBL" id="FOAN01000017">
    <property type="protein sequence ID" value="SEM64503.1"/>
    <property type="molecule type" value="Genomic_DNA"/>
</dbReference>
<name>A0A1H8A1T6_9HYPH</name>
<dbReference type="Gene3D" id="3.30.1360.20">
    <property type="entry name" value="Transcriptional coactivator/pterin dehydratase"/>
    <property type="match status" value="1"/>
</dbReference>
<gene>
    <name evidence="5" type="ORF">SAMN04515666_11717</name>
</gene>
<dbReference type="NCBIfam" id="NF002018">
    <property type="entry name" value="PRK00823.1-3"/>
    <property type="match status" value="1"/>
</dbReference>
<dbReference type="HAMAP" id="MF_00434">
    <property type="entry name" value="Pterin_4_alpha"/>
    <property type="match status" value="1"/>
</dbReference>
<dbReference type="EC" id="4.2.1.96" evidence="4"/>
<dbReference type="Proteomes" id="UP000199664">
    <property type="component" value="Unassembled WGS sequence"/>
</dbReference>
<dbReference type="PANTHER" id="PTHR12599:SF0">
    <property type="entry name" value="PTERIN-4-ALPHA-CARBINOLAMINE DEHYDRATASE"/>
    <property type="match status" value="1"/>
</dbReference>
<sequence>MGHDRPKRLSPEARKEALSVLSGWALVEGREAMSKRFVFRDFNEAFGWMSRVALLAEKLDHHPEWSNVYKTVVVTLSTHDAGGLTELDVRLARAMDAMAS</sequence>
<dbReference type="RefSeq" id="WP_091843037.1">
    <property type="nucleotide sequence ID" value="NZ_FOAN01000017.1"/>
</dbReference>
<evidence type="ECO:0000256" key="3">
    <source>
        <dbReference type="ARBA" id="ARBA00023239"/>
    </source>
</evidence>
<comment type="similarity">
    <text evidence="2 4">Belongs to the pterin-4-alpha-carbinolamine dehydratase family.</text>
</comment>
<dbReference type="SUPFAM" id="SSF55248">
    <property type="entry name" value="PCD-like"/>
    <property type="match status" value="1"/>
</dbReference>
<evidence type="ECO:0000313" key="6">
    <source>
        <dbReference type="Proteomes" id="UP000199664"/>
    </source>
</evidence>
<evidence type="ECO:0000256" key="4">
    <source>
        <dbReference type="HAMAP-Rule" id="MF_00434"/>
    </source>
</evidence>
<dbReference type="PANTHER" id="PTHR12599">
    <property type="entry name" value="PTERIN-4-ALPHA-CARBINOLAMINE DEHYDRATASE"/>
    <property type="match status" value="1"/>
</dbReference>
<accession>A0A1H8A1T6</accession>
<proteinExistence type="inferred from homology"/>
<keyword evidence="3 4" id="KW-0456">Lyase</keyword>
<protein>
    <recommendedName>
        <fullName evidence="4">Putative pterin-4-alpha-carbinolamine dehydratase</fullName>
        <shortName evidence="4">PHS</shortName>
        <ecNumber evidence="4">4.2.1.96</ecNumber>
    </recommendedName>
    <alternativeName>
        <fullName evidence="4">4-alpha-hydroxy-tetrahydropterin dehydratase</fullName>
    </alternativeName>
    <alternativeName>
        <fullName evidence="4">Pterin carbinolamine dehydratase</fullName>
        <shortName evidence="4">PCD</shortName>
    </alternativeName>
</protein>
<dbReference type="STRING" id="1036779.SAMN04515666_11717"/>